<evidence type="ECO:0000256" key="1">
    <source>
        <dbReference type="ARBA" id="ARBA00022490"/>
    </source>
</evidence>
<dbReference type="AlphaFoldDB" id="A0A3B1A7A3"/>
<evidence type="ECO:0000256" key="5">
    <source>
        <dbReference type="ARBA" id="ARBA00022756"/>
    </source>
</evidence>
<protein>
    <submittedName>
        <fullName evidence="8">Dethiobiotin synthetase</fullName>
        <ecNumber evidence="8">6.3.3.3</ecNumber>
    </submittedName>
</protein>
<proteinExistence type="inferred from homology"/>
<dbReference type="CDD" id="cd03109">
    <property type="entry name" value="DTBS"/>
    <property type="match status" value="1"/>
</dbReference>
<dbReference type="GO" id="GO:0042803">
    <property type="term" value="F:protein homodimerization activity"/>
    <property type="evidence" value="ECO:0007669"/>
    <property type="project" value="UniProtKB-ARBA"/>
</dbReference>
<dbReference type="PIRSF" id="PIRSF006755">
    <property type="entry name" value="DTB_synth"/>
    <property type="match status" value="1"/>
</dbReference>
<dbReference type="NCBIfam" id="TIGR00347">
    <property type="entry name" value="bioD"/>
    <property type="match status" value="1"/>
</dbReference>
<keyword evidence="4" id="KW-0547">Nucleotide-binding</keyword>
<dbReference type="Gene3D" id="3.40.50.300">
    <property type="entry name" value="P-loop containing nucleotide triphosphate hydrolases"/>
    <property type="match status" value="1"/>
</dbReference>
<keyword evidence="5" id="KW-0093">Biotin biosynthesis</keyword>
<sequence length="239" mass="25846">MKLNKTNKGLFITGTDTDVGKTFITQKILMQLSAQSISCVAMKPVASGAIATSSGLRNDDALILQKASNIFVPYDLINPYCFEPAIAPHLAAQVSGVTIQTSVILDAFYELQRLADVVIVEGVGGWQVPLNTQITNLLSVASLAEQLNLPVVLVVGLRLGCINHALLTANAITNSQCTMAGWVANEIDDTFLSADDCISTLQNQIDKPLMANVAWHHKKNLSNKINYNVVFDLDQVLLH</sequence>
<dbReference type="SUPFAM" id="SSF52540">
    <property type="entry name" value="P-loop containing nucleoside triphosphate hydrolases"/>
    <property type="match status" value="1"/>
</dbReference>
<keyword evidence="3" id="KW-0479">Metal-binding</keyword>
<dbReference type="InterPro" id="IPR004472">
    <property type="entry name" value="DTB_synth_BioD"/>
</dbReference>
<dbReference type="GO" id="GO:0000287">
    <property type="term" value="F:magnesium ion binding"/>
    <property type="evidence" value="ECO:0007669"/>
    <property type="project" value="InterPro"/>
</dbReference>
<evidence type="ECO:0000256" key="2">
    <source>
        <dbReference type="ARBA" id="ARBA00022598"/>
    </source>
</evidence>
<dbReference type="PANTHER" id="PTHR43210:SF5">
    <property type="entry name" value="DETHIOBIOTIN SYNTHETASE"/>
    <property type="match status" value="1"/>
</dbReference>
<keyword evidence="2 8" id="KW-0436">Ligase</keyword>
<dbReference type="InterPro" id="IPR027417">
    <property type="entry name" value="P-loop_NTPase"/>
</dbReference>
<dbReference type="Pfam" id="PF13500">
    <property type="entry name" value="AAA_26"/>
    <property type="match status" value="1"/>
</dbReference>
<keyword evidence="7" id="KW-0460">Magnesium</keyword>
<dbReference type="PANTHER" id="PTHR43210">
    <property type="entry name" value="DETHIOBIOTIN SYNTHETASE"/>
    <property type="match status" value="1"/>
</dbReference>
<keyword evidence="1" id="KW-0963">Cytoplasm</keyword>
<dbReference type="FunFam" id="3.40.50.300:FF:000292">
    <property type="entry name" value="ATP-dependent dethiobiotin synthetase BioD"/>
    <property type="match status" value="1"/>
</dbReference>
<dbReference type="GO" id="GO:0005524">
    <property type="term" value="F:ATP binding"/>
    <property type="evidence" value="ECO:0007669"/>
    <property type="project" value="UniProtKB-KW"/>
</dbReference>
<evidence type="ECO:0000256" key="6">
    <source>
        <dbReference type="ARBA" id="ARBA00022840"/>
    </source>
</evidence>
<evidence type="ECO:0000256" key="7">
    <source>
        <dbReference type="ARBA" id="ARBA00022842"/>
    </source>
</evidence>
<keyword evidence="6" id="KW-0067">ATP-binding</keyword>
<dbReference type="EMBL" id="UOFS01000049">
    <property type="protein sequence ID" value="VAX01616.1"/>
    <property type="molecule type" value="Genomic_DNA"/>
</dbReference>
<name>A0A3B1A7A3_9ZZZZ</name>
<dbReference type="GO" id="GO:0004141">
    <property type="term" value="F:dethiobiotin synthase activity"/>
    <property type="evidence" value="ECO:0007669"/>
    <property type="project" value="UniProtKB-EC"/>
</dbReference>
<dbReference type="GO" id="GO:0009102">
    <property type="term" value="P:biotin biosynthetic process"/>
    <property type="evidence" value="ECO:0007669"/>
    <property type="project" value="UniProtKB-UniPathway"/>
</dbReference>
<organism evidence="8">
    <name type="scientific">hydrothermal vent metagenome</name>
    <dbReference type="NCBI Taxonomy" id="652676"/>
    <lineage>
        <taxon>unclassified sequences</taxon>
        <taxon>metagenomes</taxon>
        <taxon>ecological metagenomes</taxon>
    </lineage>
</organism>
<accession>A0A3B1A7A3</accession>
<gene>
    <name evidence="8" type="ORF">MNBD_GAMMA22-2033</name>
</gene>
<evidence type="ECO:0000256" key="4">
    <source>
        <dbReference type="ARBA" id="ARBA00022741"/>
    </source>
</evidence>
<dbReference type="GO" id="GO:0005829">
    <property type="term" value="C:cytosol"/>
    <property type="evidence" value="ECO:0007669"/>
    <property type="project" value="TreeGrafter"/>
</dbReference>
<dbReference type="EC" id="6.3.3.3" evidence="8"/>
<dbReference type="UniPathway" id="UPA00078"/>
<evidence type="ECO:0000256" key="3">
    <source>
        <dbReference type="ARBA" id="ARBA00022723"/>
    </source>
</evidence>
<dbReference type="HAMAP" id="MF_00336">
    <property type="entry name" value="BioD"/>
    <property type="match status" value="1"/>
</dbReference>
<evidence type="ECO:0000313" key="8">
    <source>
        <dbReference type="EMBL" id="VAX01616.1"/>
    </source>
</evidence>
<reference evidence="8" key="1">
    <citation type="submission" date="2018-06" db="EMBL/GenBank/DDBJ databases">
        <authorList>
            <person name="Zhirakovskaya E."/>
        </authorList>
    </citation>
    <scope>NUCLEOTIDE SEQUENCE</scope>
</reference>